<dbReference type="SUPFAM" id="SSF54427">
    <property type="entry name" value="NTF2-like"/>
    <property type="match status" value="1"/>
</dbReference>
<comment type="caution">
    <text evidence="2">The sequence shown here is derived from an EMBL/GenBank/DDBJ whole genome shotgun (WGS) entry which is preliminary data.</text>
</comment>
<gene>
    <name evidence="2" type="ORF">N0A02_00250</name>
</gene>
<evidence type="ECO:0000259" key="1">
    <source>
        <dbReference type="Pfam" id="PF14534"/>
    </source>
</evidence>
<dbReference type="InterPro" id="IPR032710">
    <property type="entry name" value="NTF2-like_dom_sf"/>
</dbReference>
<dbReference type="Gene3D" id="3.10.450.50">
    <property type="match status" value="1"/>
</dbReference>
<reference evidence="2 3" key="1">
    <citation type="journal article" date="2024" name="Chem. Sci.">
        <title>Discovery of a lagriamide polyketide by integrated genome mining, isotopic labeling, and untargeted metabolomics.</title>
        <authorList>
            <person name="Fergusson C.H."/>
            <person name="Saulog J."/>
            <person name="Paulo B.S."/>
            <person name="Wilson D.M."/>
            <person name="Liu D.Y."/>
            <person name="Morehouse N.J."/>
            <person name="Waterworth S."/>
            <person name="Barkei J."/>
            <person name="Gray C.A."/>
            <person name="Kwan J.C."/>
            <person name="Eustaquio A.S."/>
            <person name="Linington R.G."/>
        </authorList>
    </citation>
    <scope>NUCLEOTIDE SEQUENCE [LARGE SCALE GENOMIC DNA]</scope>
    <source>
        <strain evidence="2 3">RL17-338-BIF-B</strain>
    </source>
</reference>
<dbReference type="RefSeq" id="WP_349540794.1">
    <property type="nucleotide sequence ID" value="NZ_JAOALG010000001.1"/>
</dbReference>
<evidence type="ECO:0000313" key="3">
    <source>
        <dbReference type="Proteomes" id="UP001469089"/>
    </source>
</evidence>
<feature type="domain" description="DUF4440" evidence="1">
    <location>
        <begin position="14"/>
        <end position="119"/>
    </location>
</feature>
<protein>
    <submittedName>
        <fullName evidence="2">Nuclear transport factor 2 family protein</fullName>
    </submittedName>
</protein>
<name>A0ABV1LEV0_9BURK</name>
<dbReference type="Proteomes" id="UP001469089">
    <property type="component" value="Unassembled WGS sequence"/>
</dbReference>
<sequence>MMTDRQSLADLAQQLETQRWRLLLDANTPALSDLVSDDLHFVHSSGLRDNKKQYLDTIETGTVVYRSANSRIESVIPLGDEAFIAHGVVKMEATVRGAERRLHSVFIVVWRREQDAWRLVAHQTTALPV</sequence>
<dbReference type="EMBL" id="JAOALG010000001">
    <property type="protein sequence ID" value="MEQ5837874.1"/>
    <property type="molecule type" value="Genomic_DNA"/>
</dbReference>
<dbReference type="Pfam" id="PF14534">
    <property type="entry name" value="DUF4440"/>
    <property type="match status" value="1"/>
</dbReference>
<evidence type="ECO:0000313" key="2">
    <source>
        <dbReference type="EMBL" id="MEQ5837874.1"/>
    </source>
</evidence>
<keyword evidence="3" id="KW-1185">Reference proteome</keyword>
<dbReference type="InterPro" id="IPR027843">
    <property type="entry name" value="DUF4440"/>
</dbReference>
<organism evidence="2 3">
    <name type="scientific">Paraburkholderia acidicola</name>
    <dbReference type="NCBI Taxonomy" id="1912599"/>
    <lineage>
        <taxon>Bacteria</taxon>
        <taxon>Pseudomonadati</taxon>
        <taxon>Pseudomonadota</taxon>
        <taxon>Betaproteobacteria</taxon>
        <taxon>Burkholderiales</taxon>
        <taxon>Burkholderiaceae</taxon>
        <taxon>Paraburkholderia</taxon>
    </lineage>
</organism>
<accession>A0ABV1LEV0</accession>
<proteinExistence type="predicted"/>